<feature type="transmembrane region" description="Helical" evidence="4">
    <location>
        <begin position="169"/>
        <end position="190"/>
    </location>
</feature>
<feature type="transmembrane region" description="Helical" evidence="4">
    <location>
        <begin position="63"/>
        <end position="81"/>
    </location>
</feature>
<feature type="transmembrane region" description="Helical" evidence="4">
    <location>
        <begin position="202"/>
        <end position="222"/>
    </location>
</feature>
<reference evidence="6 7" key="1">
    <citation type="submission" date="2018-04" db="EMBL/GenBank/DDBJ databases">
        <title>Complete genome uncultured novel isolate.</title>
        <authorList>
            <person name="Merlino G."/>
        </authorList>
    </citation>
    <scope>NUCLEOTIDE SEQUENCE [LARGE SCALE GENOMIC DNA]</scope>
    <source>
        <strain evidence="7">R1DC9</strain>
    </source>
</reference>
<keyword evidence="4" id="KW-0812">Transmembrane</keyword>
<dbReference type="RefSeq" id="WP_137091765.1">
    <property type="nucleotide sequence ID" value="NZ_CP028923.1"/>
</dbReference>
<dbReference type="PANTHER" id="PTHR43280:SF29">
    <property type="entry name" value="ARAC-FAMILY TRANSCRIPTIONAL REGULATOR"/>
    <property type="match status" value="1"/>
</dbReference>
<evidence type="ECO:0000256" key="2">
    <source>
        <dbReference type="ARBA" id="ARBA00023125"/>
    </source>
</evidence>
<feature type="domain" description="HTH araC/xylS-type" evidence="5">
    <location>
        <begin position="244"/>
        <end position="352"/>
    </location>
</feature>
<dbReference type="PROSITE" id="PS00041">
    <property type="entry name" value="HTH_ARAC_FAMILY_1"/>
    <property type="match status" value="1"/>
</dbReference>
<organism evidence="6 7">
    <name type="scientific">Mangrovivirga cuniculi</name>
    <dbReference type="NCBI Taxonomy" id="2715131"/>
    <lineage>
        <taxon>Bacteria</taxon>
        <taxon>Pseudomonadati</taxon>
        <taxon>Bacteroidota</taxon>
        <taxon>Cytophagia</taxon>
        <taxon>Cytophagales</taxon>
        <taxon>Mangrovivirgaceae</taxon>
        <taxon>Mangrovivirga</taxon>
    </lineage>
</organism>
<keyword evidence="4" id="KW-1133">Transmembrane helix</keyword>
<dbReference type="SMART" id="SM00342">
    <property type="entry name" value="HTH_ARAC"/>
    <property type="match status" value="1"/>
</dbReference>
<feature type="transmembrane region" description="Helical" evidence="4">
    <location>
        <begin position="6"/>
        <end position="25"/>
    </location>
</feature>
<protein>
    <recommendedName>
        <fullName evidence="5">HTH araC/xylS-type domain-containing protein</fullName>
    </recommendedName>
</protein>
<dbReference type="GO" id="GO:0003700">
    <property type="term" value="F:DNA-binding transcription factor activity"/>
    <property type="evidence" value="ECO:0007669"/>
    <property type="project" value="InterPro"/>
</dbReference>
<dbReference type="InterPro" id="IPR009057">
    <property type="entry name" value="Homeodomain-like_sf"/>
</dbReference>
<keyword evidence="3" id="KW-0804">Transcription</keyword>
<dbReference type="GO" id="GO:0043565">
    <property type="term" value="F:sequence-specific DNA binding"/>
    <property type="evidence" value="ECO:0007669"/>
    <property type="project" value="InterPro"/>
</dbReference>
<evidence type="ECO:0000313" key="6">
    <source>
        <dbReference type="EMBL" id="QCK16170.1"/>
    </source>
</evidence>
<keyword evidence="2" id="KW-0238">DNA-binding</keyword>
<dbReference type="OrthoDB" id="5492415at2"/>
<accession>A0A4D7JRL6</accession>
<name>A0A4D7JRL6_9BACT</name>
<sequence length="354" mass="40693">MDLELFIVSAGCINALILLMALSALKGKIKRASRLLGLFIFSYFISLTNWIIIPPIAFRLGVLPFWLPSLFFIAPLGYFFFRAIDNPTFKIKGLFLLFFLPGILDVIFHIIQYIYFLLKIGNTYVFMMNRGFVYFMHDGIAIIFNLICFVFVLKFVFTLRHVEAPAKKFYRLFVVFMGYMTVRWVTFYLLDLFNPKALNSDLFLGAWVLEMIGLLIIGYKGLIDSRLFNIRQQKNSSITTSEINKKSKLLLEILNEKKLYLKPDLNRKDLAEELGTSEVTISHILNKGLGTGFYPLVNRYRALEVIRMLKAGDHHSFTLETLARKAGFGSLTTFNKAFKSETGLTPKGYLHTIN</sequence>
<keyword evidence="1" id="KW-0805">Transcription regulation</keyword>
<keyword evidence="4" id="KW-0472">Membrane</keyword>
<feature type="transmembrane region" description="Helical" evidence="4">
    <location>
        <begin position="37"/>
        <end position="57"/>
    </location>
</feature>
<dbReference type="KEGG" id="fpf:DCC35_16180"/>
<feature type="transmembrane region" description="Helical" evidence="4">
    <location>
        <begin position="93"/>
        <end position="115"/>
    </location>
</feature>
<dbReference type="Gene3D" id="1.10.10.60">
    <property type="entry name" value="Homeodomain-like"/>
    <property type="match status" value="1"/>
</dbReference>
<dbReference type="InterPro" id="IPR018062">
    <property type="entry name" value="HTH_AraC-typ_CS"/>
</dbReference>
<evidence type="ECO:0000256" key="1">
    <source>
        <dbReference type="ARBA" id="ARBA00023015"/>
    </source>
</evidence>
<evidence type="ECO:0000256" key="3">
    <source>
        <dbReference type="ARBA" id="ARBA00023163"/>
    </source>
</evidence>
<dbReference type="PROSITE" id="PS01124">
    <property type="entry name" value="HTH_ARAC_FAMILY_2"/>
    <property type="match status" value="1"/>
</dbReference>
<evidence type="ECO:0000256" key="4">
    <source>
        <dbReference type="SAM" id="Phobius"/>
    </source>
</evidence>
<dbReference type="AlphaFoldDB" id="A0A4D7JRL6"/>
<dbReference type="SUPFAM" id="SSF46689">
    <property type="entry name" value="Homeodomain-like"/>
    <property type="match status" value="1"/>
</dbReference>
<evidence type="ECO:0000259" key="5">
    <source>
        <dbReference type="PROSITE" id="PS01124"/>
    </source>
</evidence>
<dbReference type="Pfam" id="PF12833">
    <property type="entry name" value="HTH_18"/>
    <property type="match status" value="1"/>
</dbReference>
<dbReference type="InterPro" id="IPR018060">
    <property type="entry name" value="HTH_AraC"/>
</dbReference>
<dbReference type="EMBL" id="CP028923">
    <property type="protein sequence ID" value="QCK16170.1"/>
    <property type="molecule type" value="Genomic_DNA"/>
</dbReference>
<proteinExistence type="predicted"/>
<feature type="transmembrane region" description="Helical" evidence="4">
    <location>
        <begin position="135"/>
        <end position="157"/>
    </location>
</feature>
<gene>
    <name evidence="6" type="ORF">DCC35_16180</name>
</gene>
<keyword evidence="7" id="KW-1185">Reference proteome</keyword>
<evidence type="ECO:0000313" key="7">
    <source>
        <dbReference type="Proteomes" id="UP000298616"/>
    </source>
</evidence>
<dbReference type="Proteomes" id="UP000298616">
    <property type="component" value="Chromosome"/>
</dbReference>
<dbReference type="PANTHER" id="PTHR43280">
    <property type="entry name" value="ARAC-FAMILY TRANSCRIPTIONAL REGULATOR"/>
    <property type="match status" value="1"/>
</dbReference>